<keyword evidence="1" id="KW-0812">Transmembrane</keyword>
<protein>
    <submittedName>
        <fullName evidence="2">Uncharacterized protein</fullName>
    </submittedName>
</protein>
<sequence>MYINPFVAGVITTIFVEFTIIIGIAIFNRK</sequence>
<proteinExistence type="predicted"/>
<keyword evidence="1" id="KW-0472">Membrane</keyword>
<name>A0A8S5T4J8_9CAUD</name>
<reference evidence="2" key="1">
    <citation type="journal article" date="2021" name="Proc. Natl. Acad. Sci. U.S.A.">
        <title>A Catalog of Tens of Thousands of Viruses from Human Metagenomes Reveals Hidden Associations with Chronic Diseases.</title>
        <authorList>
            <person name="Tisza M.J."/>
            <person name="Buck C.B."/>
        </authorList>
    </citation>
    <scope>NUCLEOTIDE SEQUENCE</scope>
    <source>
        <strain evidence="2">CtXYk3</strain>
    </source>
</reference>
<evidence type="ECO:0000256" key="1">
    <source>
        <dbReference type="SAM" id="Phobius"/>
    </source>
</evidence>
<dbReference type="EMBL" id="BK032743">
    <property type="protein sequence ID" value="DAF57903.1"/>
    <property type="molecule type" value="Genomic_DNA"/>
</dbReference>
<organism evidence="2">
    <name type="scientific">Siphoviridae sp. ctXYk3</name>
    <dbReference type="NCBI Taxonomy" id="2827886"/>
    <lineage>
        <taxon>Viruses</taxon>
        <taxon>Duplodnaviria</taxon>
        <taxon>Heunggongvirae</taxon>
        <taxon>Uroviricota</taxon>
        <taxon>Caudoviricetes</taxon>
    </lineage>
</organism>
<evidence type="ECO:0000313" key="2">
    <source>
        <dbReference type="EMBL" id="DAF57903.1"/>
    </source>
</evidence>
<feature type="transmembrane region" description="Helical" evidence="1">
    <location>
        <begin position="6"/>
        <end position="27"/>
    </location>
</feature>
<accession>A0A8S5T4J8</accession>
<keyword evidence="1" id="KW-1133">Transmembrane helix</keyword>